<feature type="compositionally biased region" description="Low complexity" evidence="7">
    <location>
        <begin position="502"/>
        <end position="520"/>
    </location>
</feature>
<evidence type="ECO:0000256" key="6">
    <source>
        <dbReference type="PROSITE-ProRule" id="PRU10141"/>
    </source>
</evidence>
<evidence type="ECO:0000256" key="7">
    <source>
        <dbReference type="SAM" id="MobiDB-lite"/>
    </source>
</evidence>
<dbReference type="PROSITE" id="PS50011">
    <property type="entry name" value="PROTEIN_KINASE_DOM"/>
    <property type="match status" value="1"/>
</dbReference>
<dbReference type="InterPro" id="IPR008271">
    <property type="entry name" value="Ser/Thr_kinase_AS"/>
</dbReference>
<dbReference type="InterPro" id="IPR000719">
    <property type="entry name" value="Prot_kinase_dom"/>
</dbReference>
<evidence type="ECO:0000259" key="9">
    <source>
        <dbReference type="PROSITE" id="PS50011"/>
    </source>
</evidence>
<dbReference type="PANTHER" id="PTHR43289">
    <property type="entry name" value="MITOGEN-ACTIVATED PROTEIN KINASE KINASE KINASE 20-RELATED"/>
    <property type="match status" value="1"/>
</dbReference>
<dbReference type="AlphaFoldDB" id="A0A6B0YSE5"/>
<keyword evidence="4 10" id="KW-0418">Kinase</keyword>
<keyword evidence="8" id="KW-0472">Membrane</keyword>
<dbReference type="PROSITE" id="PS00107">
    <property type="entry name" value="PROTEIN_KINASE_ATP"/>
    <property type="match status" value="1"/>
</dbReference>
<dbReference type="SMART" id="SM00220">
    <property type="entry name" value="S_TKc"/>
    <property type="match status" value="1"/>
</dbReference>
<dbReference type="PROSITE" id="PS00108">
    <property type="entry name" value="PROTEIN_KINASE_ST"/>
    <property type="match status" value="1"/>
</dbReference>
<evidence type="ECO:0000313" key="10">
    <source>
        <dbReference type="EMBL" id="MXY93537.1"/>
    </source>
</evidence>
<gene>
    <name evidence="10" type="ORF">F4Y42_08830</name>
</gene>
<name>A0A6B0YSE5_9CHLR</name>
<dbReference type="EMBL" id="VXRG01000073">
    <property type="protein sequence ID" value="MXY93537.1"/>
    <property type="molecule type" value="Genomic_DNA"/>
</dbReference>
<keyword evidence="5 6" id="KW-0067">ATP-binding</keyword>
<protein>
    <recommendedName>
        <fullName evidence="1">non-specific serine/threonine protein kinase</fullName>
        <ecNumber evidence="1">2.7.11.1</ecNumber>
    </recommendedName>
</protein>
<feature type="compositionally biased region" description="Polar residues" evidence="7">
    <location>
        <begin position="420"/>
        <end position="431"/>
    </location>
</feature>
<feature type="binding site" evidence="6">
    <location>
        <position position="83"/>
    </location>
    <ligand>
        <name>ATP</name>
        <dbReference type="ChEBI" id="CHEBI:30616"/>
    </ligand>
</feature>
<feature type="region of interest" description="Disordered" evidence="7">
    <location>
        <begin position="408"/>
        <end position="431"/>
    </location>
</feature>
<dbReference type="InterPro" id="IPR017441">
    <property type="entry name" value="Protein_kinase_ATP_BS"/>
</dbReference>
<sequence>MLPDQKGPAGTAVRSENREEDVTSEYSSVEPAESGPDLARSRGGALTGRQVGRYLVGDRLGSGGTASVYRSYDQIQERTVALKILSHGADDAARSRFQLEARTVASLRHPHIVQTLQVGNAADDGAAYIAMELVDGNSLDQLLKRRGRLSVAECCNLLAPIARALDYAHQQEIIHRDVKPSNILLRPFDPGAFGSASAGYHSVSAVYEAEQILIGTPSSGEYPVGHAAVDLPVAPLLSDFGIARALDMPELTNEGRTIGTPAYMAPEQCASSREVTGRADIYALGAVLYRCLVGRPPFTGSTTQILHAHVYASLALPDDLLAVLPPELVEVMRRCLAKDPEERYAVARELADDLTAIAGRISSQETALAEQTSTLTLVSLPSVGLPPSSSHTTETVIVTGAESRLEGALSRDIPLEQSDGKGTQSVPAGSSSRSRLLPIMTVLTVLLIFGLLAAGIFISNTLRERAPSQAAQDPDSTDTQASSLAAPEQPPNAAESVDEQVPAGSAASPSSESETQSASPLPDAAVKNEAGNCQYQIAVEFESYLGENSSVTQELGCPKGVPVLLAFETQFFQTGMALGRLDKPIVYLHYFSNDEWEQREHAWRPGMPEAVDSPDLLSPAEELFQPVRGIGQIWAENLFVRQALGWASAQPVQANGILQSFEGGLLIYNSDLQDTISFLKSQLRL</sequence>
<feature type="transmembrane region" description="Helical" evidence="8">
    <location>
        <begin position="436"/>
        <end position="458"/>
    </location>
</feature>
<evidence type="ECO:0000256" key="1">
    <source>
        <dbReference type="ARBA" id="ARBA00012513"/>
    </source>
</evidence>
<proteinExistence type="predicted"/>
<feature type="region of interest" description="Disordered" evidence="7">
    <location>
        <begin position="1"/>
        <end position="44"/>
    </location>
</feature>
<reference evidence="10" key="1">
    <citation type="submission" date="2019-09" db="EMBL/GenBank/DDBJ databases">
        <title>Characterisation of the sponge microbiome using genome-centric metagenomics.</title>
        <authorList>
            <person name="Engelberts J.P."/>
            <person name="Robbins S.J."/>
            <person name="De Goeij J.M."/>
            <person name="Aranda M."/>
            <person name="Bell S.C."/>
            <person name="Webster N.S."/>
        </authorList>
    </citation>
    <scope>NUCLEOTIDE SEQUENCE</scope>
    <source>
        <strain evidence="10">SB0664_bin_27</strain>
    </source>
</reference>
<keyword evidence="2" id="KW-0808">Transferase</keyword>
<comment type="caution">
    <text evidence="10">The sequence shown here is derived from an EMBL/GenBank/DDBJ whole genome shotgun (WGS) entry which is preliminary data.</text>
</comment>
<dbReference type="GO" id="GO:0004674">
    <property type="term" value="F:protein serine/threonine kinase activity"/>
    <property type="evidence" value="ECO:0007669"/>
    <property type="project" value="UniProtKB-KW"/>
</dbReference>
<dbReference type="Pfam" id="PF00069">
    <property type="entry name" value="Pkinase"/>
    <property type="match status" value="2"/>
</dbReference>
<dbReference type="PANTHER" id="PTHR43289:SF6">
    <property type="entry name" value="SERINE_THREONINE-PROTEIN KINASE NEKL-3"/>
    <property type="match status" value="1"/>
</dbReference>
<dbReference type="SUPFAM" id="SSF56112">
    <property type="entry name" value="Protein kinase-like (PK-like)"/>
    <property type="match status" value="1"/>
</dbReference>
<evidence type="ECO:0000256" key="2">
    <source>
        <dbReference type="ARBA" id="ARBA00022679"/>
    </source>
</evidence>
<evidence type="ECO:0000256" key="5">
    <source>
        <dbReference type="ARBA" id="ARBA00022840"/>
    </source>
</evidence>
<keyword evidence="8" id="KW-0812">Transmembrane</keyword>
<dbReference type="EC" id="2.7.11.1" evidence="1"/>
<dbReference type="Gene3D" id="1.10.510.10">
    <property type="entry name" value="Transferase(Phosphotransferase) domain 1"/>
    <property type="match status" value="1"/>
</dbReference>
<feature type="region of interest" description="Disordered" evidence="7">
    <location>
        <begin position="467"/>
        <end position="524"/>
    </location>
</feature>
<evidence type="ECO:0000256" key="3">
    <source>
        <dbReference type="ARBA" id="ARBA00022741"/>
    </source>
</evidence>
<evidence type="ECO:0000256" key="8">
    <source>
        <dbReference type="SAM" id="Phobius"/>
    </source>
</evidence>
<dbReference type="GO" id="GO:0005524">
    <property type="term" value="F:ATP binding"/>
    <property type="evidence" value="ECO:0007669"/>
    <property type="project" value="UniProtKB-UniRule"/>
</dbReference>
<organism evidence="10">
    <name type="scientific">Caldilineaceae bacterium SB0664_bin_27</name>
    <dbReference type="NCBI Taxonomy" id="2605260"/>
    <lineage>
        <taxon>Bacteria</taxon>
        <taxon>Bacillati</taxon>
        <taxon>Chloroflexota</taxon>
        <taxon>Caldilineae</taxon>
        <taxon>Caldilineales</taxon>
        <taxon>Caldilineaceae</taxon>
    </lineage>
</organism>
<accession>A0A6B0YSE5</accession>
<evidence type="ECO:0000256" key="4">
    <source>
        <dbReference type="ARBA" id="ARBA00022777"/>
    </source>
</evidence>
<dbReference type="InterPro" id="IPR011009">
    <property type="entry name" value="Kinase-like_dom_sf"/>
</dbReference>
<keyword evidence="3 6" id="KW-0547">Nucleotide-binding</keyword>
<keyword evidence="10" id="KW-0723">Serine/threonine-protein kinase</keyword>
<dbReference type="Gene3D" id="3.30.200.20">
    <property type="entry name" value="Phosphorylase Kinase, domain 1"/>
    <property type="match status" value="1"/>
</dbReference>
<feature type="domain" description="Protein kinase" evidence="9">
    <location>
        <begin position="54"/>
        <end position="355"/>
    </location>
</feature>
<dbReference type="CDD" id="cd14014">
    <property type="entry name" value="STKc_PknB_like"/>
    <property type="match status" value="1"/>
</dbReference>
<keyword evidence="8" id="KW-1133">Transmembrane helix</keyword>